<dbReference type="SUPFAM" id="SSF49373">
    <property type="entry name" value="Invasin/intimin cell-adhesion fragments"/>
    <property type="match status" value="9"/>
</dbReference>
<comment type="similarity">
    <text evidence="1">Belongs to the intimin/invasin family.</text>
</comment>
<gene>
    <name evidence="3" type="ORF">CUN67_24810</name>
</gene>
<dbReference type="EMBL" id="CP024770">
    <property type="protein sequence ID" value="QGY32216.1"/>
    <property type="molecule type" value="Genomic_DNA"/>
</dbReference>
<accession>A0A6B9GG75</accession>
<dbReference type="PANTHER" id="PTHR39576">
    <property type="entry name" value="ATTACHING AND EFFACING PROTEIN HOMOLOG-RELATED-RELATED"/>
    <property type="match status" value="1"/>
</dbReference>
<name>A0A6B9GG75_PANCY</name>
<dbReference type="InterPro" id="IPR056284">
    <property type="entry name" value="AIR9-like_A9"/>
</dbReference>
<dbReference type="Pfam" id="PF11924">
    <property type="entry name" value="IAT_beta"/>
    <property type="match status" value="1"/>
</dbReference>
<dbReference type="InterPro" id="IPR013783">
    <property type="entry name" value="Ig-like_fold"/>
</dbReference>
<evidence type="ECO:0000256" key="1">
    <source>
        <dbReference type="ARBA" id="ARBA00010116"/>
    </source>
</evidence>
<dbReference type="Pfam" id="PF23197">
    <property type="entry name" value="IG_AIR9"/>
    <property type="match status" value="1"/>
</dbReference>
<feature type="domain" description="Big-1" evidence="2">
    <location>
        <begin position="1374"/>
        <end position="1464"/>
    </location>
</feature>
<geneLocation type="plasmid" evidence="4">
    <name>pne1b</name>
</geneLocation>
<organism evidence="3 4">
    <name type="scientific">Pantoea cypripedii</name>
    <name type="common">Pectobacterium cypripedii</name>
    <name type="synonym">Erwinia cypripedii</name>
    <dbReference type="NCBI Taxonomy" id="55209"/>
    <lineage>
        <taxon>Bacteria</taxon>
        <taxon>Pseudomonadati</taxon>
        <taxon>Pseudomonadota</taxon>
        <taxon>Gammaproteobacteria</taxon>
        <taxon>Enterobacterales</taxon>
        <taxon>Erwiniaceae</taxon>
        <taxon>Pantoea</taxon>
    </lineage>
</organism>
<dbReference type="SMART" id="SM00634">
    <property type="entry name" value="BID_1"/>
    <property type="match status" value="8"/>
</dbReference>
<reference evidence="3 4" key="1">
    <citation type="submission" date="2017-11" db="EMBL/GenBank/DDBJ databases">
        <title>Genome sequence of Pantoea cypripedii NE1.</title>
        <authorList>
            <person name="Nascimento F.X."/>
        </authorList>
    </citation>
    <scope>NUCLEOTIDE SEQUENCE [LARGE SCALE GENOMIC DNA]</scope>
    <source>
        <strain evidence="3 4">NE1</strain>
        <plasmid evidence="4">pne1b</plasmid>
    </source>
</reference>
<protein>
    <recommendedName>
        <fullName evidence="2">Big-1 domain-containing protein</fullName>
    </recommendedName>
</protein>
<dbReference type="RefSeq" id="WP_208718113.1">
    <property type="nucleotide sequence ID" value="NZ_CP024770.1"/>
</dbReference>
<dbReference type="PROSITE" id="PS51127">
    <property type="entry name" value="BIG1"/>
    <property type="match status" value="1"/>
</dbReference>
<sequence>MTERTKTRGFRWQTLVILFHYLFTLLVFSLPVPVNADKGRDPRLPISNPGEQTVQISTLATQDQSAGDDNQPFRDRMVQFWGTAQNASTTEAARSTTNSYLSGLLTSEVEKWLNMPGAKARFTLDAGLTGSHYRDVGLDYFYPLMEWQDNTLFTQLSFHRWNDRNQLNIGLGLRHDINDHWLVGGNVFYDRDISRRHNRMGVGGEVWGERVRSSINYYQPLSNWHLSKDNSLNDDLLRYSLYERPARGWDFNIETAASKHVAIKGTYFQWYGDKVDVNGTRSQASRDPRGATFGARWQPVPLLSMNAEYSAISGQDNDARLGLALNWQFGRTLSQMLNPAESTALPLLKEARHDFVMRNNNIILAYQQRDKKLRLYFEPQSLSTRAGSEPFIHAVKGGRSGFIVYHSSQPDVVQLVNEQAGLVAPLKRGEVIISAEEYQDASKTKLYDRAEYRLTVQPGDYAPAVTNVRISGESTIGNTLTGSYTFMTNEGEDEAEQKSTQRWYRANAPGEVLSVTSQYQLTAADAGAMLIYEVTPVNKAGLQGVPASAQQIGPLLSVNSLIISGVTGGGELLEDGRIKFKAGDSGTLFFEAKVEDKDGKPAQDQPVYWSHGNPDLGQLEHTRQMTNSNGKSLVKFNNVTSGGEDTIIASLQPDVEKLRVMSDTVNMKKLPFTVTFSAATNIRFVNPPQEVTVGSKADFTVQVTDQENSAMENVALQITSQGKTSSYVTGKEGKASFSLTAPLSTEPAKWQVEAKMSGNTESGDEAIIALMADGTHAQVTELKATPASAAAGSAVTLSAVVKDRHGNAVKNAQVEFLSAATGGTLLTTLATDGKGEVSFPEYTQTEAKIYHPAARVSGGTAKATAVTFTADGTDAQVTELKATPASAAAGSAVTLSAVVKDRHGNAVENAQVEFLSAATGGTLLTTLATDGRGEVSFPDYTQTEAKIYHPAARVSGGTAKATAVTFTADGTDAQVTELRATPASAAAGSAVTLSAVVKDRHGNAVENAQVEFLSAATGGTLLTTLATDGRGEVSFPEYTQTEAKIYHPAARVSSGTAKATAVTFTADGTDAQVMELKATPASAAAGSAVTLSAVVKDRHGNAVENAQVEFLSAATGGTLLTTLATDGRGEVAFPEYTQTEAKIYHPAARVSGGTAKATEVTFTPGAVVNLELKRAFTGDLLADGNTKASWKVTARDVHQNLVPAAALSWQVKGPISNVIFSKDDATNEKGEGLLTVTLPTKDGSLDVVVQQGSVKANDSTILLPVLKLVSLAASSDSPLVGKDLTMTALVTNLAGDPQKDVVVDFTNDRKEWMTEAADVQTDAEGIARTILRIVPGKELGAPGNYVVTAALKDKPSEKQTKAISWQVNMAGVQIKEFKAAPATTEVGKKVALSATVQDNYGNPIQNVEVEFLSSMANGAVMATLSTNDHGMATYPDYTLTQAGEYYPAARVVGNTAKETKVTFTVDVAGAQVTELKADPASVSAGKSVKLLATVQDKYGNLVRNGQARVIFLTSKSGAALPGEPIATNGEGVADYSYSQQNRGEYKPAARVGNTTAKEVTVWFLGTPSITSVFVKPGGPIAAGDALLGSYSGFDSQGTGSDNSRYQWYKRKLGTSNWIAIDKSDAKEKLFRTDATLAGFEVQVGVTPKGSMQSTLGEEKFSSIVKVYGVPSITSVNVSPKGTIATGVKITATHGGFDGKGTGSDDSMYQWLYRKLGESVWTEVGYPAGIQKTFTPNQSYGGYEVQVRVTAKGSEQPSLGNRLFSDVITVYGTPSIGSVGTSPNGTVTPNVKLTATYSSFDAQGTGNDSSLFQWYKRKQGDSAWVEADKSDAKQKIFTPDDRYVGFEVRVGVTPKGSSQSVTGEQKYSDPVKINNTIVPDPGLIEVTYTDGVTTVVGNQFRSDYVVTARQQGQLLADIPICLQFKDDIFPRVYQSRTGTNGTVPIVIMFEPDAVGFYISMQVRFAYCKDGNASIADFSRSRWVRMYNL</sequence>
<dbReference type="InterPro" id="IPR051715">
    <property type="entry name" value="Intimin-Invasin_domain"/>
</dbReference>
<evidence type="ECO:0000313" key="3">
    <source>
        <dbReference type="EMBL" id="QGY32216.1"/>
    </source>
</evidence>
<dbReference type="Gene3D" id="2.40.160.160">
    <property type="entry name" value="Inverse autotransporter, beta-domain"/>
    <property type="match status" value="1"/>
</dbReference>
<proteinExistence type="inferred from homology"/>
<dbReference type="Gene3D" id="2.60.40.10">
    <property type="entry name" value="Immunoglobulins"/>
    <property type="match status" value="9"/>
</dbReference>
<dbReference type="InterPro" id="IPR038177">
    <property type="entry name" value="IAT_beta_sf"/>
</dbReference>
<keyword evidence="3" id="KW-0614">Plasmid</keyword>
<dbReference type="Gene3D" id="2.60.40.2700">
    <property type="match status" value="1"/>
</dbReference>
<evidence type="ECO:0000259" key="2">
    <source>
        <dbReference type="PROSITE" id="PS51127"/>
    </source>
</evidence>
<dbReference type="Proteomes" id="UP000502005">
    <property type="component" value="Plasmid pNE1B"/>
</dbReference>
<dbReference type="InterPro" id="IPR003344">
    <property type="entry name" value="Big_1_dom"/>
</dbReference>
<dbReference type="PANTHER" id="PTHR39576:SF2">
    <property type="entry name" value="ATTACHING AND EFFACING PROTEIN HOMOLOG-RELATED"/>
    <property type="match status" value="1"/>
</dbReference>
<dbReference type="InterPro" id="IPR024519">
    <property type="entry name" value="IAT_beta"/>
</dbReference>
<dbReference type="GO" id="GO:0009279">
    <property type="term" value="C:cell outer membrane"/>
    <property type="evidence" value="ECO:0007669"/>
    <property type="project" value="TreeGrafter"/>
</dbReference>
<dbReference type="InterPro" id="IPR008964">
    <property type="entry name" value="Invasin/intimin_cell_adhesion"/>
</dbReference>
<evidence type="ECO:0000313" key="4">
    <source>
        <dbReference type="Proteomes" id="UP000502005"/>
    </source>
</evidence>